<dbReference type="SUPFAM" id="SSF161098">
    <property type="entry name" value="MetI-like"/>
    <property type="match status" value="1"/>
</dbReference>
<keyword evidence="3" id="KW-1003">Cell membrane</keyword>
<comment type="similarity">
    <text evidence="7">Belongs to the binding-protein-dependent transport system permease family.</text>
</comment>
<dbReference type="InterPro" id="IPR000515">
    <property type="entry name" value="MetI-like"/>
</dbReference>
<feature type="transmembrane region" description="Helical" evidence="7">
    <location>
        <begin position="66"/>
        <end position="90"/>
    </location>
</feature>
<dbReference type="GO" id="GO:0005886">
    <property type="term" value="C:plasma membrane"/>
    <property type="evidence" value="ECO:0007669"/>
    <property type="project" value="UniProtKB-SubCell"/>
</dbReference>
<dbReference type="RefSeq" id="WP_169279148.1">
    <property type="nucleotide sequence ID" value="NZ_CP051680.1"/>
</dbReference>
<dbReference type="PANTHER" id="PTHR30151:SF39">
    <property type="entry name" value="ABC TRANSPORTER PERMEASE PROTEIN"/>
    <property type="match status" value="1"/>
</dbReference>
<evidence type="ECO:0000256" key="6">
    <source>
        <dbReference type="ARBA" id="ARBA00023136"/>
    </source>
</evidence>
<dbReference type="KEGG" id="cheb:HH215_06430"/>
<feature type="transmembrane region" description="Helical" evidence="7">
    <location>
        <begin position="223"/>
        <end position="245"/>
    </location>
</feature>
<evidence type="ECO:0000313" key="9">
    <source>
        <dbReference type="EMBL" id="QJD82852.1"/>
    </source>
</evidence>
<dbReference type="Proteomes" id="UP000502248">
    <property type="component" value="Chromosome"/>
</dbReference>
<evidence type="ECO:0000313" key="10">
    <source>
        <dbReference type="Proteomes" id="UP000502248"/>
    </source>
</evidence>
<keyword evidence="4 7" id="KW-0812">Transmembrane</keyword>
<dbReference type="EMBL" id="CP051680">
    <property type="protein sequence ID" value="QJD82852.1"/>
    <property type="molecule type" value="Genomic_DNA"/>
</dbReference>
<sequence>MKFTDSRLFQIALGFLVPIVLLGGWQYASVTGYVAPNLLPPLNRIYDTFTDLLASGELAEHLRITIYRVFSGFVAGLAVALVLGILNGYFRFFRYLFDPLLQALRNIPSMAWVPLFILWLGIYETSKITLIAIGVFFPVYLNLLTGIMSVDRKLIEVGWVHGYKGFRLIWHFYLPATLPSLVVGMRSGLSMGWMFVVAAEIMGASKGLGFLMTDGQTTGRPAIIMTSLILFAIFGKLTDMAMVWLGSKLLYWHDLVDRTPKGNI</sequence>
<evidence type="ECO:0000259" key="8">
    <source>
        <dbReference type="PROSITE" id="PS50928"/>
    </source>
</evidence>
<feature type="domain" description="ABC transmembrane type-1" evidence="8">
    <location>
        <begin position="62"/>
        <end position="241"/>
    </location>
</feature>
<dbReference type="InterPro" id="IPR035906">
    <property type="entry name" value="MetI-like_sf"/>
</dbReference>
<comment type="subcellular location">
    <subcellularLocation>
        <location evidence="1 7">Cell membrane</location>
        <topology evidence="1 7">Multi-pass membrane protein</topology>
    </subcellularLocation>
</comment>
<dbReference type="Pfam" id="PF00528">
    <property type="entry name" value="BPD_transp_1"/>
    <property type="match status" value="1"/>
</dbReference>
<evidence type="ECO:0000256" key="5">
    <source>
        <dbReference type="ARBA" id="ARBA00022989"/>
    </source>
</evidence>
<feature type="transmembrane region" description="Helical" evidence="7">
    <location>
        <begin position="128"/>
        <end position="147"/>
    </location>
</feature>
<keyword evidence="2 7" id="KW-0813">Transport</keyword>
<evidence type="ECO:0000256" key="1">
    <source>
        <dbReference type="ARBA" id="ARBA00004651"/>
    </source>
</evidence>
<reference evidence="9 10" key="1">
    <citation type="submission" date="2020-04" db="EMBL/GenBank/DDBJ databases">
        <title>Genome sequencing of novel species.</title>
        <authorList>
            <person name="Heo J."/>
            <person name="Kim S.-J."/>
            <person name="Kim J.-S."/>
            <person name="Hong S.-B."/>
            <person name="Kwon S.-W."/>
        </authorList>
    </citation>
    <scope>NUCLEOTIDE SEQUENCE [LARGE SCALE GENOMIC DNA]</scope>
    <source>
        <strain evidence="9 10">MFER-1</strain>
    </source>
</reference>
<keyword evidence="5 7" id="KW-1133">Transmembrane helix</keyword>
<dbReference type="PROSITE" id="PS50928">
    <property type="entry name" value="ABC_TM1"/>
    <property type="match status" value="1"/>
</dbReference>
<dbReference type="GO" id="GO:0010438">
    <property type="term" value="P:cellular response to sulfur starvation"/>
    <property type="evidence" value="ECO:0007669"/>
    <property type="project" value="TreeGrafter"/>
</dbReference>
<protein>
    <submittedName>
        <fullName evidence="9">ABC transporter permease</fullName>
    </submittedName>
</protein>
<feature type="transmembrane region" description="Helical" evidence="7">
    <location>
        <begin position="191"/>
        <end position="211"/>
    </location>
</feature>
<dbReference type="GO" id="GO:0042918">
    <property type="term" value="P:alkanesulfonate transmembrane transport"/>
    <property type="evidence" value="ECO:0007669"/>
    <property type="project" value="UniProtKB-ARBA"/>
</dbReference>
<evidence type="ECO:0000256" key="7">
    <source>
        <dbReference type="RuleBase" id="RU363032"/>
    </source>
</evidence>
<keyword evidence="6 7" id="KW-0472">Membrane</keyword>
<accession>A0A7Z2ZLA7</accession>
<proteinExistence type="inferred from homology"/>
<evidence type="ECO:0000256" key="3">
    <source>
        <dbReference type="ARBA" id="ARBA00022475"/>
    </source>
</evidence>
<dbReference type="FunFam" id="1.10.3720.10:FF:000003">
    <property type="entry name" value="Aliphatic sulfonate ABC transporter permease"/>
    <property type="match status" value="1"/>
</dbReference>
<dbReference type="PANTHER" id="PTHR30151">
    <property type="entry name" value="ALKANE SULFONATE ABC TRANSPORTER-RELATED, MEMBRANE SUBUNIT"/>
    <property type="match status" value="1"/>
</dbReference>
<dbReference type="AlphaFoldDB" id="A0A7Z2ZLA7"/>
<feature type="transmembrane region" description="Helical" evidence="7">
    <location>
        <begin position="102"/>
        <end position="122"/>
    </location>
</feature>
<keyword evidence="10" id="KW-1185">Reference proteome</keyword>
<evidence type="ECO:0000256" key="4">
    <source>
        <dbReference type="ARBA" id="ARBA00022692"/>
    </source>
</evidence>
<organism evidence="9 10">
    <name type="scientific">Cohnella herbarum</name>
    <dbReference type="NCBI Taxonomy" id="2728023"/>
    <lineage>
        <taxon>Bacteria</taxon>
        <taxon>Bacillati</taxon>
        <taxon>Bacillota</taxon>
        <taxon>Bacilli</taxon>
        <taxon>Bacillales</taxon>
        <taxon>Paenibacillaceae</taxon>
        <taxon>Cohnella</taxon>
    </lineage>
</organism>
<name>A0A7Z2ZLA7_9BACL</name>
<feature type="transmembrane region" description="Helical" evidence="7">
    <location>
        <begin position="7"/>
        <end position="28"/>
    </location>
</feature>
<evidence type="ECO:0000256" key="2">
    <source>
        <dbReference type="ARBA" id="ARBA00022448"/>
    </source>
</evidence>
<gene>
    <name evidence="9" type="ORF">HH215_06430</name>
</gene>
<dbReference type="CDD" id="cd06261">
    <property type="entry name" value="TM_PBP2"/>
    <property type="match status" value="1"/>
</dbReference>
<dbReference type="Gene3D" id="1.10.3720.10">
    <property type="entry name" value="MetI-like"/>
    <property type="match status" value="1"/>
</dbReference>